<protein>
    <submittedName>
        <fullName evidence="1">Uncharacterized protein</fullName>
    </submittedName>
</protein>
<name>A0ABS3VA30_9ACTN</name>
<reference evidence="1 2" key="1">
    <citation type="submission" date="2021-03" db="EMBL/GenBank/DDBJ databases">
        <authorList>
            <person name="Lee D.-H."/>
        </authorList>
    </citation>
    <scope>NUCLEOTIDE SEQUENCE [LARGE SCALE GENOMIC DNA]</scope>
    <source>
        <strain evidence="1 2">MMS20-R2-23</strain>
    </source>
</reference>
<organism evidence="1 2">
    <name type="scientific">Micromonospora antibiotica</name>
    <dbReference type="NCBI Taxonomy" id="2807623"/>
    <lineage>
        <taxon>Bacteria</taxon>
        <taxon>Bacillati</taxon>
        <taxon>Actinomycetota</taxon>
        <taxon>Actinomycetes</taxon>
        <taxon>Micromonosporales</taxon>
        <taxon>Micromonosporaceae</taxon>
        <taxon>Micromonospora</taxon>
    </lineage>
</organism>
<keyword evidence="2" id="KW-1185">Reference proteome</keyword>
<evidence type="ECO:0000313" key="1">
    <source>
        <dbReference type="EMBL" id="MBO4162456.1"/>
    </source>
</evidence>
<accession>A0ABS3VA30</accession>
<sequence>MLLPALRTRDEADVYLDLHPCPRCGSMETAWRDGPVTVRSRRAHRYAGPCADCGDSREFLFEVSGDDDGPAAPGPGPRTWFGGDRPSLLLDPGEWMLVADWCVEAWSSSDARGDDTGAADSLWTAVAAIEEVRKFLPADADTVPESVFWSVRGRTVYHREPGRFRRRRLQVLVDLYLNRMPWVPS</sequence>
<comment type="caution">
    <text evidence="1">The sequence shown here is derived from an EMBL/GenBank/DDBJ whole genome shotgun (WGS) entry which is preliminary data.</text>
</comment>
<dbReference type="EMBL" id="JAGFWR010000008">
    <property type="protein sequence ID" value="MBO4162456.1"/>
    <property type="molecule type" value="Genomic_DNA"/>
</dbReference>
<proteinExistence type="predicted"/>
<dbReference type="Proteomes" id="UP000671399">
    <property type="component" value="Unassembled WGS sequence"/>
</dbReference>
<gene>
    <name evidence="1" type="ORF">JQN83_16795</name>
</gene>
<evidence type="ECO:0000313" key="2">
    <source>
        <dbReference type="Proteomes" id="UP000671399"/>
    </source>
</evidence>